<protein>
    <submittedName>
        <fullName evidence="2">ClpX</fullName>
    </submittedName>
</protein>
<dbReference type="Pfam" id="PF00004">
    <property type="entry name" value="AAA"/>
    <property type="match status" value="1"/>
</dbReference>
<dbReference type="AlphaFoldDB" id="A0A833L2T7"/>
<evidence type="ECO:0000313" key="2">
    <source>
        <dbReference type="EMBL" id="KAF0133201.1"/>
    </source>
</evidence>
<reference evidence="2 3" key="1">
    <citation type="submission" date="2019-12" db="EMBL/GenBank/DDBJ databases">
        <authorList>
            <person name="Wolfe R."/>
            <person name="Danczak R."/>
            <person name="Wilkins M."/>
        </authorList>
    </citation>
    <scope>NUCLEOTIDE SEQUENCE [LARGE SCALE GENOMIC DNA]</scope>
    <source>
        <strain evidence="2">X2_MaxBin.013</strain>
    </source>
</reference>
<dbReference type="PANTHER" id="PTHR48102">
    <property type="entry name" value="ATP-DEPENDENT CLP PROTEASE ATP-BINDING SUBUNIT CLPX-LIKE, MITOCHONDRIAL-RELATED"/>
    <property type="match status" value="1"/>
</dbReference>
<comment type="caution">
    <text evidence="2">The sequence shown here is derived from an EMBL/GenBank/DDBJ whole genome shotgun (WGS) entry which is preliminary data.</text>
</comment>
<name>A0A833L2T7_UNCSA</name>
<dbReference type="GO" id="GO:0005524">
    <property type="term" value="F:ATP binding"/>
    <property type="evidence" value="ECO:0007669"/>
    <property type="project" value="InterPro"/>
</dbReference>
<dbReference type="SUPFAM" id="SSF52540">
    <property type="entry name" value="P-loop containing nucleoside triphosphate hydrolases"/>
    <property type="match status" value="1"/>
</dbReference>
<evidence type="ECO:0000259" key="1">
    <source>
        <dbReference type="Pfam" id="PF00004"/>
    </source>
</evidence>
<dbReference type="InterPro" id="IPR027417">
    <property type="entry name" value="P-loop_NTPase"/>
</dbReference>
<feature type="domain" description="ATPase AAA-type core" evidence="1">
    <location>
        <begin position="198"/>
        <end position="233"/>
    </location>
</feature>
<dbReference type="PANTHER" id="PTHR48102:SF7">
    <property type="entry name" value="ATP-DEPENDENT CLP PROTEASE ATP-BINDING SUBUNIT CLPX-LIKE, MITOCHONDRIAL"/>
    <property type="match status" value="1"/>
</dbReference>
<dbReference type="InterPro" id="IPR003959">
    <property type="entry name" value="ATPase_AAA_core"/>
</dbReference>
<dbReference type="InterPro" id="IPR050052">
    <property type="entry name" value="ATP-dep_Clp_protease_ClpX"/>
</dbReference>
<dbReference type="GO" id="GO:0051603">
    <property type="term" value="P:proteolysis involved in protein catabolic process"/>
    <property type="evidence" value="ECO:0007669"/>
    <property type="project" value="TreeGrafter"/>
</dbReference>
<organism evidence="2 3">
    <name type="scientific">Candidatus Saganbacteria bacterium</name>
    <dbReference type="NCBI Taxonomy" id="2575572"/>
    <lineage>
        <taxon>Bacteria</taxon>
        <taxon>Bacillati</taxon>
        <taxon>Saganbacteria</taxon>
    </lineage>
</organism>
<dbReference type="Gene3D" id="3.40.50.300">
    <property type="entry name" value="P-loop containing nucleotide triphosphate hydrolases"/>
    <property type="match status" value="1"/>
</dbReference>
<dbReference type="GO" id="GO:0016887">
    <property type="term" value="F:ATP hydrolysis activity"/>
    <property type="evidence" value="ECO:0007669"/>
    <property type="project" value="InterPro"/>
</dbReference>
<gene>
    <name evidence="2" type="ORF">FD145_1402</name>
</gene>
<dbReference type="EMBL" id="WPAF01000032">
    <property type="protein sequence ID" value="KAF0133201.1"/>
    <property type="molecule type" value="Genomic_DNA"/>
</dbReference>
<proteinExistence type="predicted"/>
<accession>A0A833L2T7</accession>
<sequence>MAGKIKTAAKIQKVSHEKYLEVLLGKNTHLYYHSFSVNSFLGIALPGEVIYPKIKKSWVMIESSSWEKNNDLKEYLLSLLNEKIAGEFGYNYLCVTDPALKCDKVHLIFMGIEPLSKIRDSAEIKKLAGAELQTDMALPAKLCPEISLLTPKEICAELDKMVLGQEEAKKSLSVILYQHLKRYSLSRKEIRLPKTNALLIGPTGCGKTLLARTMAEVVKLPFVRIDAVNFAQRGYRGGMHVEQIIDLYPFCGARQERNS</sequence>
<evidence type="ECO:0000313" key="3">
    <source>
        <dbReference type="Proteomes" id="UP000488506"/>
    </source>
</evidence>
<dbReference type="Proteomes" id="UP000488506">
    <property type="component" value="Unassembled WGS sequence"/>
</dbReference>